<feature type="transmembrane region" description="Helical" evidence="5">
    <location>
        <begin position="479"/>
        <end position="500"/>
    </location>
</feature>
<feature type="transmembrane region" description="Helical" evidence="5">
    <location>
        <begin position="111"/>
        <end position="133"/>
    </location>
</feature>
<evidence type="ECO:0000256" key="2">
    <source>
        <dbReference type="ARBA" id="ARBA00022692"/>
    </source>
</evidence>
<feature type="transmembrane region" description="Helical" evidence="5">
    <location>
        <begin position="453"/>
        <end position="473"/>
    </location>
</feature>
<dbReference type="Proteomes" id="UP000315003">
    <property type="component" value="Chromosome"/>
</dbReference>
<keyword evidence="3 5" id="KW-1133">Transmembrane helix</keyword>
<proteinExistence type="predicted"/>
<dbReference type="Pfam" id="PF01566">
    <property type="entry name" value="Nramp"/>
    <property type="match status" value="1"/>
</dbReference>
<feature type="transmembrane region" description="Helical" evidence="5">
    <location>
        <begin position="521"/>
        <end position="543"/>
    </location>
</feature>
<evidence type="ECO:0000256" key="5">
    <source>
        <dbReference type="SAM" id="Phobius"/>
    </source>
</evidence>
<sequence>MTQKSSDSNTHSKVQADREVLLEAQKNGKTLRAFMKLSGPGWLQAAITLGGGSLGGALFLGVLGGTSMLWIQLFAIIMGVIMLSAISYVTLSTGKSPFKSMNQEINPALGWGWLIAAVAANVIWCMPQFALSFEALDRNFLGMFDYQFQKTPQAKNLVSLAMFMVASAVVLLNMKQGRAAKLFDIILKVMVGTVVICFFGVVILLFTKGGIDPGALLAGFIPDLTQWNHPAGEIREVIAGMTEQEVGAYWTDTIVTAQRNVMIAAAATAVGINMTFLLPFSMLVRGWDKPFRGLARFDLATGMAIPYLLVTSCVVIATSATLHNQLDDHLKSTDIAQMEKSEYFSAIKPILQKRVVSLDKTGQFDGLSPEEVDALALPMIAVLGENEKRAAMSLVKPNAFQLSKTLEPLLGEGPANFVFGIGVLGMGFSTIVILMLINGYAIREMFGGGDSPVPFVIGCLLAGLFGSQWWVFWGGDTKFWFVIVASVLGSMLLPVAYGSFFLMMNSKRILGDEKPTGFRMIVWNVLMLFALVGATVAAGSAIYTKMMDKQHPMVFQIIVGVLIVYSLLIIAGFIWNGNRRKRALES</sequence>
<feature type="transmembrane region" description="Helical" evidence="5">
    <location>
        <begin position="304"/>
        <end position="322"/>
    </location>
</feature>
<feature type="transmembrane region" description="Helical" evidence="5">
    <location>
        <begin position="261"/>
        <end position="284"/>
    </location>
</feature>
<feature type="transmembrane region" description="Helical" evidence="5">
    <location>
        <begin position="185"/>
        <end position="206"/>
    </location>
</feature>
<gene>
    <name evidence="6" type="ORF">SV7mr_22100</name>
</gene>
<keyword evidence="4 5" id="KW-0472">Membrane</keyword>
<dbReference type="RefSeq" id="WP_145271746.1">
    <property type="nucleotide sequence ID" value="NZ_CP036272.1"/>
</dbReference>
<protein>
    <submittedName>
        <fullName evidence="6">Natural resistance-associated macrophage protein</fullName>
    </submittedName>
</protein>
<reference evidence="6 7" key="1">
    <citation type="submission" date="2019-02" db="EMBL/GenBank/DDBJ databases">
        <title>Deep-cultivation of Planctomycetes and their phenomic and genomic characterization uncovers novel biology.</title>
        <authorList>
            <person name="Wiegand S."/>
            <person name="Jogler M."/>
            <person name="Boedeker C."/>
            <person name="Pinto D."/>
            <person name="Vollmers J."/>
            <person name="Rivas-Marin E."/>
            <person name="Kohn T."/>
            <person name="Peeters S.H."/>
            <person name="Heuer A."/>
            <person name="Rast P."/>
            <person name="Oberbeckmann S."/>
            <person name="Bunk B."/>
            <person name="Jeske O."/>
            <person name="Meyerdierks A."/>
            <person name="Storesund J.E."/>
            <person name="Kallscheuer N."/>
            <person name="Luecker S."/>
            <person name="Lage O.M."/>
            <person name="Pohl T."/>
            <person name="Merkel B.J."/>
            <person name="Hornburger P."/>
            <person name="Mueller R.-W."/>
            <person name="Bruemmer F."/>
            <person name="Labrenz M."/>
            <person name="Spormann A.M."/>
            <person name="Op den Camp H."/>
            <person name="Overmann J."/>
            <person name="Amann R."/>
            <person name="Jetten M.S.M."/>
            <person name="Mascher T."/>
            <person name="Medema M.H."/>
            <person name="Devos D.P."/>
            <person name="Kaster A.-K."/>
            <person name="Ovreas L."/>
            <person name="Rohde M."/>
            <person name="Galperin M.Y."/>
            <person name="Jogler C."/>
        </authorList>
    </citation>
    <scope>NUCLEOTIDE SEQUENCE [LARGE SCALE GENOMIC DNA]</scope>
    <source>
        <strain evidence="6 7">SV_7m_r</strain>
    </source>
</reference>
<evidence type="ECO:0000256" key="4">
    <source>
        <dbReference type="ARBA" id="ARBA00023136"/>
    </source>
</evidence>
<dbReference type="InterPro" id="IPR001046">
    <property type="entry name" value="NRAMP_fam"/>
</dbReference>
<dbReference type="OrthoDB" id="236847at2"/>
<comment type="subcellular location">
    <subcellularLocation>
        <location evidence="1">Membrane</location>
        <topology evidence="1">Multi-pass membrane protein</topology>
    </subcellularLocation>
</comment>
<dbReference type="EMBL" id="CP036272">
    <property type="protein sequence ID" value="QDT59701.1"/>
    <property type="molecule type" value="Genomic_DNA"/>
</dbReference>
<keyword evidence="7" id="KW-1185">Reference proteome</keyword>
<feature type="transmembrane region" description="Helical" evidence="5">
    <location>
        <begin position="417"/>
        <end position="441"/>
    </location>
</feature>
<dbReference type="AlphaFoldDB" id="A0A517SUA0"/>
<evidence type="ECO:0000256" key="1">
    <source>
        <dbReference type="ARBA" id="ARBA00004141"/>
    </source>
</evidence>
<organism evidence="6 7">
    <name type="scientific">Stieleria bergensis</name>
    <dbReference type="NCBI Taxonomy" id="2528025"/>
    <lineage>
        <taxon>Bacteria</taxon>
        <taxon>Pseudomonadati</taxon>
        <taxon>Planctomycetota</taxon>
        <taxon>Planctomycetia</taxon>
        <taxon>Pirellulales</taxon>
        <taxon>Pirellulaceae</taxon>
        <taxon>Stieleria</taxon>
    </lineage>
</organism>
<feature type="transmembrane region" description="Helical" evidence="5">
    <location>
        <begin position="69"/>
        <end position="91"/>
    </location>
</feature>
<evidence type="ECO:0000313" key="7">
    <source>
        <dbReference type="Proteomes" id="UP000315003"/>
    </source>
</evidence>
<keyword evidence="2 5" id="KW-0812">Transmembrane</keyword>
<name>A0A517SUA0_9BACT</name>
<dbReference type="GO" id="GO:0016020">
    <property type="term" value="C:membrane"/>
    <property type="evidence" value="ECO:0007669"/>
    <property type="project" value="UniProtKB-SubCell"/>
</dbReference>
<feature type="transmembrane region" description="Helical" evidence="5">
    <location>
        <begin position="42"/>
        <end position="63"/>
    </location>
</feature>
<evidence type="ECO:0000313" key="6">
    <source>
        <dbReference type="EMBL" id="QDT59701.1"/>
    </source>
</evidence>
<accession>A0A517SUA0</accession>
<dbReference type="GO" id="GO:0046873">
    <property type="term" value="F:metal ion transmembrane transporter activity"/>
    <property type="evidence" value="ECO:0007669"/>
    <property type="project" value="InterPro"/>
</dbReference>
<evidence type="ECO:0000256" key="3">
    <source>
        <dbReference type="ARBA" id="ARBA00022989"/>
    </source>
</evidence>
<feature type="transmembrane region" description="Helical" evidence="5">
    <location>
        <begin position="153"/>
        <end position="173"/>
    </location>
</feature>
<feature type="transmembrane region" description="Helical" evidence="5">
    <location>
        <begin position="555"/>
        <end position="575"/>
    </location>
</feature>